<dbReference type="STRING" id="4565.A0A3B6U9N1"/>
<dbReference type="PRINTS" id="PR00385">
    <property type="entry name" value="P450"/>
</dbReference>
<dbReference type="RefSeq" id="XP_044452381.1">
    <property type="nucleotide sequence ID" value="XM_044596446.1"/>
</dbReference>
<dbReference type="GeneID" id="123184300"/>
<dbReference type="InterPro" id="IPR017972">
    <property type="entry name" value="Cyt_P450_CS"/>
</dbReference>
<evidence type="ECO:0000256" key="2">
    <source>
        <dbReference type="ARBA" id="ARBA00022617"/>
    </source>
</evidence>
<feature type="binding site" description="axial binding residue" evidence="9">
    <location>
        <position position="451"/>
    </location>
    <ligand>
        <name>heme</name>
        <dbReference type="ChEBI" id="CHEBI:30413"/>
    </ligand>
    <ligandPart>
        <name>Fe</name>
        <dbReference type="ChEBI" id="CHEBI:18248"/>
    </ligandPart>
</feature>
<keyword evidence="4 9" id="KW-0479">Metal-binding</keyword>
<evidence type="ECO:0000256" key="9">
    <source>
        <dbReference type="PIRSR" id="PIRSR602401-1"/>
    </source>
</evidence>
<keyword evidence="12" id="KW-1185">Reference proteome</keyword>
<dbReference type="FunFam" id="1.10.630.10:FF:000043">
    <property type="entry name" value="Cytochrome P450 99A2"/>
    <property type="match status" value="1"/>
</dbReference>
<dbReference type="Gramene" id="TraesROB_scaffold_096922_01G000400.1">
    <property type="protein sequence ID" value="TraesROB_scaffold_096922_01G000400.1"/>
    <property type="gene ID" value="TraesROB_scaffold_096922_01G000400"/>
</dbReference>
<accession>A0A3B6U9N1</accession>
<dbReference type="Gramene" id="TraesWEE_scaffold_075552_01G000200.1">
    <property type="protein sequence ID" value="TraesWEE_scaffold_075552_01G000200.1"/>
    <property type="gene ID" value="TraesWEE_scaffold_075552_01G000200"/>
</dbReference>
<keyword evidence="6 10" id="KW-0560">Oxidoreductase</keyword>
<reference evidence="11" key="2">
    <citation type="submission" date="2018-10" db="UniProtKB">
        <authorList>
            <consortium name="EnsemblPlants"/>
        </authorList>
    </citation>
    <scope>IDENTIFICATION</scope>
</reference>
<keyword evidence="2 9" id="KW-0349">Heme</keyword>
<evidence type="ECO:0000313" key="12">
    <source>
        <dbReference type="Proteomes" id="UP000019116"/>
    </source>
</evidence>
<dbReference type="GO" id="GO:0020037">
    <property type="term" value="F:heme binding"/>
    <property type="evidence" value="ECO:0007669"/>
    <property type="project" value="InterPro"/>
</dbReference>
<keyword evidence="7 9" id="KW-0408">Iron</keyword>
<evidence type="ECO:0000256" key="3">
    <source>
        <dbReference type="ARBA" id="ARBA00022692"/>
    </source>
</evidence>
<evidence type="ECO:0000256" key="10">
    <source>
        <dbReference type="RuleBase" id="RU000461"/>
    </source>
</evidence>
<dbReference type="InterPro" id="IPR001128">
    <property type="entry name" value="Cyt_P450"/>
</dbReference>
<dbReference type="EnsemblPlants" id="TraesCSU02G008800.1">
    <property type="protein sequence ID" value="TraesCSU02G008800.1"/>
    <property type="gene ID" value="TraesCSU02G008800"/>
</dbReference>
<evidence type="ECO:0000256" key="1">
    <source>
        <dbReference type="ARBA" id="ARBA00010617"/>
    </source>
</evidence>
<reference evidence="11" key="1">
    <citation type="submission" date="2018-08" db="EMBL/GenBank/DDBJ databases">
        <authorList>
            <person name="Rossello M."/>
        </authorList>
    </citation>
    <scope>NUCLEOTIDE SEQUENCE [LARGE SCALE GENOMIC DNA]</scope>
    <source>
        <strain evidence="11">cv. Chinese Spring</strain>
    </source>
</reference>
<dbReference type="CDD" id="cd11072">
    <property type="entry name" value="CYP71-like"/>
    <property type="match status" value="1"/>
</dbReference>
<dbReference type="Gramene" id="TraesARI2A03G00593670.1">
    <property type="protein sequence ID" value="TraesARI2A03G00593670.1"/>
    <property type="gene ID" value="TraesARI2A03G00593670"/>
</dbReference>
<name>A0A3B6U9N1_WHEAT</name>
<dbReference type="Gramene" id="TraesNOR2A03G00594650.1">
    <property type="protein sequence ID" value="TraesNOR2A03G00594650.1"/>
    <property type="gene ID" value="TraesNOR2A03G00594650"/>
</dbReference>
<dbReference type="Pfam" id="PF00067">
    <property type="entry name" value="p450"/>
    <property type="match status" value="1"/>
</dbReference>
<dbReference type="InterPro" id="IPR036396">
    <property type="entry name" value="Cyt_P450_sf"/>
</dbReference>
<evidence type="ECO:0000256" key="4">
    <source>
        <dbReference type="ARBA" id="ARBA00022723"/>
    </source>
</evidence>
<evidence type="ECO:0000256" key="8">
    <source>
        <dbReference type="ARBA" id="ARBA00023033"/>
    </source>
</evidence>
<dbReference type="PROSITE" id="PS00086">
    <property type="entry name" value="CYTOCHROME_P450"/>
    <property type="match status" value="1"/>
</dbReference>
<dbReference type="Proteomes" id="UP000019116">
    <property type="component" value="Chromosome Un"/>
</dbReference>
<evidence type="ECO:0000313" key="11">
    <source>
        <dbReference type="EnsemblPlants" id="TraesCSU02G008800.1"/>
    </source>
</evidence>
<evidence type="ECO:0000256" key="5">
    <source>
        <dbReference type="ARBA" id="ARBA00022989"/>
    </source>
</evidence>
<dbReference type="SMR" id="A0A3B6U9N1"/>
<dbReference type="Gramene" id="TraesCAD_scaffold_006571_01G000200.1">
    <property type="protein sequence ID" value="TraesCAD_scaffold_006571_01G000200.1"/>
    <property type="gene ID" value="TraesCAD_scaffold_006571_01G000200"/>
</dbReference>
<dbReference type="GO" id="GO:0005506">
    <property type="term" value="F:iron ion binding"/>
    <property type="evidence" value="ECO:0007669"/>
    <property type="project" value="InterPro"/>
</dbReference>
<comment type="cofactor">
    <cofactor evidence="9">
        <name>heme</name>
        <dbReference type="ChEBI" id="CHEBI:30413"/>
    </cofactor>
</comment>
<dbReference type="SUPFAM" id="SSF48264">
    <property type="entry name" value="Cytochrome P450"/>
    <property type="match status" value="1"/>
</dbReference>
<dbReference type="PRINTS" id="PR00463">
    <property type="entry name" value="EP450I"/>
</dbReference>
<protein>
    <recommendedName>
        <fullName evidence="13">Cytochrome P450</fullName>
    </recommendedName>
</protein>
<keyword evidence="3" id="KW-0812">Transmembrane</keyword>
<dbReference type="PANTHER" id="PTHR47955:SF8">
    <property type="entry name" value="CYTOCHROME P450 71D11-LIKE"/>
    <property type="match status" value="1"/>
</dbReference>
<dbReference type="PANTHER" id="PTHR47955">
    <property type="entry name" value="CYTOCHROME P450 FAMILY 71 PROTEIN"/>
    <property type="match status" value="1"/>
</dbReference>
<dbReference type="Gramene" id="TraesCLE_scaffold_070313_01G000200.1">
    <property type="protein sequence ID" value="TraesCLE_scaffold_070313_01G000200.1"/>
    <property type="gene ID" value="TraesCLE_scaffold_070313_01G000200"/>
</dbReference>
<organism evidence="11">
    <name type="scientific">Triticum aestivum</name>
    <name type="common">Wheat</name>
    <dbReference type="NCBI Taxonomy" id="4565"/>
    <lineage>
        <taxon>Eukaryota</taxon>
        <taxon>Viridiplantae</taxon>
        <taxon>Streptophyta</taxon>
        <taxon>Embryophyta</taxon>
        <taxon>Tracheophyta</taxon>
        <taxon>Spermatophyta</taxon>
        <taxon>Magnoliopsida</taxon>
        <taxon>Liliopsida</taxon>
        <taxon>Poales</taxon>
        <taxon>Poaceae</taxon>
        <taxon>BOP clade</taxon>
        <taxon>Pooideae</taxon>
        <taxon>Triticodae</taxon>
        <taxon>Triticeae</taxon>
        <taxon>Triticinae</taxon>
        <taxon>Triticum</taxon>
    </lineage>
</organism>
<evidence type="ECO:0000256" key="6">
    <source>
        <dbReference type="ARBA" id="ARBA00023002"/>
    </source>
</evidence>
<dbReference type="GO" id="GO:0004497">
    <property type="term" value="F:monooxygenase activity"/>
    <property type="evidence" value="ECO:0007669"/>
    <property type="project" value="UniProtKB-KW"/>
</dbReference>
<dbReference type="Gramene" id="TraesCSU02G008800.1">
    <property type="protein sequence ID" value="TraesCSU02G008800.1"/>
    <property type="gene ID" value="TraesCSU02G008800"/>
</dbReference>
<keyword evidence="5" id="KW-1133">Transmembrane helix</keyword>
<dbReference type="Gene3D" id="1.10.630.10">
    <property type="entry name" value="Cytochrome P450"/>
    <property type="match status" value="1"/>
</dbReference>
<dbReference type="AlphaFoldDB" id="A0A3B6U9N1"/>
<dbReference type="InterPro" id="IPR002401">
    <property type="entry name" value="Cyt_P450_E_grp-I"/>
</dbReference>
<dbReference type="OrthoDB" id="2789670at2759"/>
<evidence type="ECO:0000256" key="7">
    <source>
        <dbReference type="ARBA" id="ARBA00023004"/>
    </source>
</evidence>
<dbReference type="Gramene" id="TraesLDM2A03G00589300.1">
    <property type="protein sequence ID" value="TraesLDM2A03G00589300.1"/>
    <property type="gene ID" value="TraesLDM2A03G00589300"/>
</dbReference>
<comment type="similarity">
    <text evidence="1 10">Belongs to the cytochrome P450 family.</text>
</comment>
<dbReference type="GO" id="GO:0016705">
    <property type="term" value="F:oxidoreductase activity, acting on paired donors, with incorporation or reduction of molecular oxygen"/>
    <property type="evidence" value="ECO:0007669"/>
    <property type="project" value="InterPro"/>
</dbReference>
<keyword evidence="5" id="KW-0472">Membrane</keyword>
<dbReference type="Gramene" id="TraesJUL2A03G00590150.1">
    <property type="protein sequence ID" value="TraesJUL2A03G00590150.1"/>
    <property type="gene ID" value="TraesJUL2A03G00590150"/>
</dbReference>
<keyword evidence="8 10" id="KW-0503">Monooxygenase</keyword>
<sequence>MEMELSLGVATSLFLVSVISVLALSLLISRKRLAAASGTKKKKQLGRPAPGPWRLPLVGNLHQIVTSKLPVVLRDLAEKHGPVMCLRLGQVDTIIISSPSAAQEVLREKDLNFASRPSLLVSEVMLYGNLDIGFAPYGAYWRTLRKLCRMELLSERKVRHFMPVRESETLALVRAVHEAGQGGKRPVNLALLLVSCSNAITEQTAFGQVAGRELQEQLLAAINVGMTISSGFSFGDLFPGLGFMDTVTGLTRRLWQARRQMDAVLDKIIAKSEQKGDDLLSVMLRIRDGGDPEFPIETTTIKAIIVDMFSGGTDTTATAAEWVMSELVRNPPAMAKVQAEVRRTFDGKTPQEHEGHIHELHYMRMVIKESMRLNPVLPLLVPRICRETCHVGGFEIVEGSRLMVNSWAIGRSPESWDDPDEFRPERFEDSMADDKGPRFDYLPFGGGRRMCPGSTFGLAVLELIMARLLYYFDWSLPTGGTELDMDMTVGITARRKNQLHVVALPYKEVPLQS</sequence>
<dbReference type="OMA" id="KFDICAT"/>
<evidence type="ECO:0008006" key="13">
    <source>
        <dbReference type="Google" id="ProtNLM"/>
    </source>
</evidence>
<proteinExistence type="inferred from homology"/>
<dbReference type="Gramene" id="TraesLAC2A03G00590950.1">
    <property type="protein sequence ID" value="TraesLAC2A03G00590950.1"/>
    <property type="gene ID" value="TraesLAC2A03G00590950"/>
</dbReference>
<gene>
    <name evidence="11" type="primary">LOC123184300</name>
</gene>
<dbReference type="Gramene" id="TraesPARA_EIv1.0_0458890.1">
    <property type="protein sequence ID" value="TraesPARA_EIv1.0_0458890.1.CDS"/>
    <property type="gene ID" value="TraesPARA_EIv1.0_0458890"/>
</dbReference>
<dbReference type="PaxDb" id="4565-Traes_2AS_10D194CC7.1"/>
<dbReference type="Gramene" id="TraesKAR2A01G0012330.1">
    <property type="protein sequence ID" value="cds.TraesKAR2A01G0012330.1"/>
    <property type="gene ID" value="TraesKAR2A01G0012330"/>
</dbReference>